<dbReference type="VEuPathDB" id="FungiDB:PV06_04060"/>
<dbReference type="EMBL" id="KN847334">
    <property type="protein sequence ID" value="KIW45689.1"/>
    <property type="molecule type" value="Genomic_DNA"/>
</dbReference>
<name>A0A0D2ECJ0_9EURO</name>
<dbReference type="OrthoDB" id="4161833at2759"/>
<proteinExistence type="predicted"/>
<dbReference type="HOGENOM" id="CLU_676196_0_0_1"/>
<gene>
    <name evidence="2" type="ORF">PV06_04060</name>
</gene>
<dbReference type="Proteomes" id="UP000053342">
    <property type="component" value="Unassembled WGS sequence"/>
</dbReference>
<feature type="compositionally biased region" description="Polar residues" evidence="1">
    <location>
        <begin position="365"/>
        <end position="386"/>
    </location>
</feature>
<feature type="region of interest" description="Disordered" evidence="1">
    <location>
        <begin position="170"/>
        <end position="192"/>
    </location>
</feature>
<protein>
    <submittedName>
        <fullName evidence="2">Uncharacterized protein</fullName>
    </submittedName>
</protein>
<evidence type="ECO:0000313" key="3">
    <source>
        <dbReference type="Proteomes" id="UP000053342"/>
    </source>
</evidence>
<sequence>MDNVRSVATTLFKQRQSIDSVLGLKNRGRINQNRSMLSLSDVQSKSPGRIDLGELDDHDDHNRQEAQKLVSDMTEFGLRTRRRKECRISPPVPPRPLKPLFHRTLLEEEQYSVKRLGDVDKDKRGNAFSRIQPDGWLKVLPKKWVEDEFSSSSSSDDDDDDNVIVRGGIDRQRMASQSQSQSTYSQDEIPSNLNAGNDELLVSATAQKCEVCRCRLQNDDSDYDDENHADNNFDNNDVVVGVVEQDLLRPAPLRLRLRQRQGSPGSDVAFEDHRVVKEQNEGGLEDHDFTSFATSHILSSRANLSCTPERGRVDNRSERDEDSVLDDDIDELLDLYLYSCEGESHTCGQTRRSMNGERPSKASGLGSNVDEQIPTMQSPRCNKGLLNSTRSPTAVVTFLDEEGQTWI</sequence>
<evidence type="ECO:0000313" key="2">
    <source>
        <dbReference type="EMBL" id="KIW45689.1"/>
    </source>
</evidence>
<feature type="region of interest" description="Disordered" evidence="1">
    <location>
        <begin position="348"/>
        <end position="386"/>
    </location>
</feature>
<organism evidence="2 3">
    <name type="scientific">Exophiala oligosperma</name>
    <dbReference type="NCBI Taxonomy" id="215243"/>
    <lineage>
        <taxon>Eukaryota</taxon>
        <taxon>Fungi</taxon>
        <taxon>Dikarya</taxon>
        <taxon>Ascomycota</taxon>
        <taxon>Pezizomycotina</taxon>
        <taxon>Eurotiomycetes</taxon>
        <taxon>Chaetothyriomycetidae</taxon>
        <taxon>Chaetothyriales</taxon>
        <taxon>Herpotrichiellaceae</taxon>
        <taxon>Exophiala</taxon>
    </lineage>
</organism>
<evidence type="ECO:0000256" key="1">
    <source>
        <dbReference type="SAM" id="MobiDB-lite"/>
    </source>
</evidence>
<feature type="compositionally biased region" description="Polar residues" evidence="1">
    <location>
        <begin position="35"/>
        <end position="46"/>
    </location>
</feature>
<keyword evidence="3" id="KW-1185">Reference proteome</keyword>
<feature type="compositionally biased region" description="Low complexity" evidence="1">
    <location>
        <begin position="176"/>
        <end position="186"/>
    </location>
</feature>
<reference evidence="2 3" key="1">
    <citation type="submission" date="2015-01" db="EMBL/GenBank/DDBJ databases">
        <title>The Genome Sequence of Exophiala oligosperma CBS72588.</title>
        <authorList>
            <consortium name="The Broad Institute Genomics Platform"/>
            <person name="Cuomo C."/>
            <person name="de Hoog S."/>
            <person name="Gorbushina A."/>
            <person name="Stielow B."/>
            <person name="Teixiera M."/>
            <person name="Abouelleil A."/>
            <person name="Chapman S.B."/>
            <person name="Priest M."/>
            <person name="Young S.K."/>
            <person name="Wortman J."/>
            <person name="Nusbaum C."/>
            <person name="Birren B."/>
        </authorList>
    </citation>
    <scope>NUCLEOTIDE SEQUENCE [LARGE SCALE GENOMIC DNA]</scope>
    <source>
        <strain evidence="2 3">CBS 72588</strain>
    </source>
</reference>
<accession>A0A0D2ECJ0</accession>
<dbReference type="RefSeq" id="XP_016265905.1">
    <property type="nucleotide sequence ID" value="XM_016404900.1"/>
</dbReference>
<feature type="region of interest" description="Disordered" evidence="1">
    <location>
        <begin position="35"/>
        <end position="61"/>
    </location>
</feature>
<dbReference type="GeneID" id="27356134"/>
<dbReference type="AlphaFoldDB" id="A0A0D2ECJ0"/>